<feature type="domain" description="Acyl-CoA oxidase C-alpha1" evidence="8">
    <location>
        <begin position="107"/>
        <end position="167"/>
    </location>
</feature>
<dbReference type="PANTHER" id="PTHR10909:SF250">
    <property type="entry name" value="PEROXISOMAL ACYL-COENZYME A OXIDASE 1"/>
    <property type="match status" value="1"/>
</dbReference>
<keyword evidence="10" id="KW-1185">Reference proteome</keyword>
<evidence type="ECO:0000256" key="6">
    <source>
        <dbReference type="SAM" id="MobiDB-lite"/>
    </source>
</evidence>
<dbReference type="PANTHER" id="PTHR10909">
    <property type="entry name" value="ELECTRON TRANSPORT OXIDOREDUCTASE"/>
    <property type="match status" value="1"/>
</dbReference>
<reference evidence="9 10" key="1">
    <citation type="journal article" date="2020" name="IScience">
        <title>Genome Sequencing of the Endangered Kingdonia uniflora (Circaeasteraceae, Ranunculales) Reveals Potential Mechanisms of Evolutionary Specialization.</title>
        <authorList>
            <person name="Sun Y."/>
            <person name="Deng T."/>
            <person name="Zhang A."/>
            <person name="Moore M.J."/>
            <person name="Landis J.B."/>
            <person name="Lin N."/>
            <person name="Zhang H."/>
            <person name="Zhang X."/>
            <person name="Huang J."/>
            <person name="Zhang X."/>
            <person name="Sun H."/>
            <person name="Wang H."/>
        </authorList>
    </citation>
    <scope>NUCLEOTIDE SEQUENCE [LARGE SCALE GENOMIC DNA]</scope>
    <source>
        <strain evidence="9">TB1705</strain>
        <tissue evidence="9">Leaf</tissue>
    </source>
</reference>
<evidence type="ECO:0000256" key="3">
    <source>
        <dbReference type="ARBA" id="ARBA00022630"/>
    </source>
</evidence>
<evidence type="ECO:0000313" key="10">
    <source>
        <dbReference type="Proteomes" id="UP000541444"/>
    </source>
</evidence>
<protein>
    <submittedName>
        <fullName evidence="9">Uncharacterized protein</fullName>
    </submittedName>
</protein>
<dbReference type="EMBL" id="JACGCM010002161">
    <property type="protein sequence ID" value="KAF6143882.1"/>
    <property type="molecule type" value="Genomic_DNA"/>
</dbReference>
<keyword evidence="5" id="KW-0560">Oxidoreductase</keyword>
<dbReference type="GO" id="GO:0005504">
    <property type="term" value="F:fatty acid binding"/>
    <property type="evidence" value="ECO:0007669"/>
    <property type="project" value="TreeGrafter"/>
</dbReference>
<dbReference type="GO" id="GO:0003997">
    <property type="term" value="F:acyl-CoA oxidase activity"/>
    <property type="evidence" value="ECO:0007669"/>
    <property type="project" value="InterPro"/>
</dbReference>
<dbReference type="OrthoDB" id="1721938at2759"/>
<comment type="cofactor">
    <cofactor evidence="1">
        <name>FAD</name>
        <dbReference type="ChEBI" id="CHEBI:57692"/>
    </cofactor>
</comment>
<evidence type="ECO:0000256" key="4">
    <source>
        <dbReference type="ARBA" id="ARBA00022827"/>
    </source>
</evidence>
<feature type="compositionally biased region" description="Basic residues" evidence="6">
    <location>
        <begin position="18"/>
        <end position="27"/>
    </location>
</feature>
<comment type="similarity">
    <text evidence="2">Belongs to the acyl-CoA oxidase family.</text>
</comment>
<dbReference type="GO" id="GO:0071949">
    <property type="term" value="F:FAD binding"/>
    <property type="evidence" value="ECO:0007669"/>
    <property type="project" value="InterPro"/>
</dbReference>
<dbReference type="InterPro" id="IPR002655">
    <property type="entry name" value="Acyl-CoA_oxidase_C"/>
</dbReference>
<keyword evidence="4" id="KW-0274">FAD</keyword>
<evidence type="ECO:0000256" key="5">
    <source>
        <dbReference type="ARBA" id="ARBA00023002"/>
    </source>
</evidence>
<keyword evidence="3" id="KW-0285">Flavoprotein</keyword>
<dbReference type="GO" id="GO:0005777">
    <property type="term" value="C:peroxisome"/>
    <property type="evidence" value="ECO:0007669"/>
    <property type="project" value="InterPro"/>
</dbReference>
<dbReference type="GO" id="GO:0033540">
    <property type="term" value="P:fatty acid beta-oxidation using acyl-CoA oxidase"/>
    <property type="evidence" value="ECO:0007669"/>
    <property type="project" value="TreeGrafter"/>
</dbReference>
<dbReference type="AlphaFoldDB" id="A0A7J7LMV1"/>
<proteinExistence type="inferred from homology"/>
<organism evidence="9 10">
    <name type="scientific">Kingdonia uniflora</name>
    <dbReference type="NCBI Taxonomy" id="39325"/>
    <lineage>
        <taxon>Eukaryota</taxon>
        <taxon>Viridiplantae</taxon>
        <taxon>Streptophyta</taxon>
        <taxon>Embryophyta</taxon>
        <taxon>Tracheophyta</taxon>
        <taxon>Spermatophyta</taxon>
        <taxon>Magnoliopsida</taxon>
        <taxon>Ranunculales</taxon>
        <taxon>Circaeasteraceae</taxon>
        <taxon>Kingdonia</taxon>
    </lineage>
</organism>
<dbReference type="InterPro" id="IPR012258">
    <property type="entry name" value="Acyl-CoA_oxidase"/>
</dbReference>
<evidence type="ECO:0000313" key="9">
    <source>
        <dbReference type="EMBL" id="KAF6143882.1"/>
    </source>
</evidence>
<sequence length="350" mass="39641">MGETEEKEQEATSSQRRGGSKRGRIDKRKSCEHKLREDNLNRDYFGDNPRFRGISFRRRFPMSEARGSEVPWGEFTLGWNETAVGWIGFPSIFIQSTLLTAVDPLIGLLLLTTSTTADAIEECQKLCSGHGYLCNSGLPEIFIVYVHACTYEGDNVVLLLQVTRFLMKIVSQLGSGKQPVGTTAYMGRGEHLLQCYFDVQQAEDWLKPTTIFEAFEATVACMSVSCTQNISKMPSQEEGFAELSSNPVETAVAHFQLIVVSNFTEKLEHDISEKGVKEQLQILCNIYALFLLHKHQDHYLCSVLGRYDGNVYPILYAKAWEEALNDTAVPDVYHEYIQLMLKQQLRTVRL</sequence>
<dbReference type="GO" id="GO:0055088">
    <property type="term" value="P:lipid homeostasis"/>
    <property type="evidence" value="ECO:0007669"/>
    <property type="project" value="TreeGrafter"/>
</dbReference>
<dbReference type="InterPro" id="IPR036250">
    <property type="entry name" value="AcylCo_DH-like_C"/>
</dbReference>
<dbReference type="Pfam" id="PF01756">
    <property type="entry name" value="ACOX"/>
    <property type="match status" value="1"/>
</dbReference>
<feature type="region of interest" description="Disordered" evidence="6">
    <location>
        <begin position="1"/>
        <end position="30"/>
    </location>
</feature>
<accession>A0A7J7LMV1</accession>
<comment type="caution">
    <text evidence="9">The sequence shown here is derived from an EMBL/GenBank/DDBJ whole genome shotgun (WGS) entry which is preliminary data.</text>
</comment>
<feature type="domain" description="Acyl-CoA oxidase C-terminal" evidence="7">
    <location>
        <begin position="295"/>
        <end position="342"/>
    </location>
</feature>
<name>A0A7J7LMV1_9MAGN</name>
<dbReference type="SUPFAM" id="SSF47203">
    <property type="entry name" value="Acyl-CoA dehydrogenase C-terminal domain-like"/>
    <property type="match status" value="2"/>
</dbReference>
<evidence type="ECO:0000256" key="2">
    <source>
        <dbReference type="ARBA" id="ARBA00006288"/>
    </source>
</evidence>
<dbReference type="InterPro" id="IPR055060">
    <property type="entry name" value="ACOX_C_alpha1"/>
</dbReference>
<dbReference type="GO" id="GO:0001676">
    <property type="term" value="P:long-chain fatty acid metabolic process"/>
    <property type="evidence" value="ECO:0007669"/>
    <property type="project" value="TreeGrafter"/>
</dbReference>
<evidence type="ECO:0000259" key="7">
    <source>
        <dbReference type="Pfam" id="PF01756"/>
    </source>
</evidence>
<evidence type="ECO:0000256" key="1">
    <source>
        <dbReference type="ARBA" id="ARBA00001974"/>
    </source>
</evidence>
<evidence type="ECO:0000259" key="8">
    <source>
        <dbReference type="Pfam" id="PF22924"/>
    </source>
</evidence>
<gene>
    <name evidence="9" type="ORF">GIB67_001676</name>
</gene>
<dbReference type="Gene3D" id="1.20.140.10">
    <property type="entry name" value="Butyryl-CoA Dehydrogenase, subunit A, domain 3"/>
    <property type="match status" value="2"/>
</dbReference>
<dbReference type="Proteomes" id="UP000541444">
    <property type="component" value="Unassembled WGS sequence"/>
</dbReference>
<dbReference type="Pfam" id="PF22924">
    <property type="entry name" value="ACOX_C_alpha1"/>
    <property type="match status" value="1"/>
</dbReference>